<name>A0A9P0YSI0_CUSEU</name>
<dbReference type="EMBL" id="CAMAPE010000008">
    <property type="protein sequence ID" value="CAH9073692.1"/>
    <property type="molecule type" value="Genomic_DNA"/>
</dbReference>
<gene>
    <name evidence="1" type="ORF">CEURO_LOCUS4905</name>
</gene>
<organism evidence="1 2">
    <name type="scientific">Cuscuta europaea</name>
    <name type="common">European dodder</name>
    <dbReference type="NCBI Taxonomy" id="41803"/>
    <lineage>
        <taxon>Eukaryota</taxon>
        <taxon>Viridiplantae</taxon>
        <taxon>Streptophyta</taxon>
        <taxon>Embryophyta</taxon>
        <taxon>Tracheophyta</taxon>
        <taxon>Spermatophyta</taxon>
        <taxon>Magnoliopsida</taxon>
        <taxon>eudicotyledons</taxon>
        <taxon>Gunneridae</taxon>
        <taxon>Pentapetalae</taxon>
        <taxon>asterids</taxon>
        <taxon>lamiids</taxon>
        <taxon>Solanales</taxon>
        <taxon>Convolvulaceae</taxon>
        <taxon>Cuscuteae</taxon>
        <taxon>Cuscuta</taxon>
        <taxon>Cuscuta subgen. Cuscuta</taxon>
    </lineage>
</organism>
<comment type="caution">
    <text evidence="1">The sequence shown here is derived from an EMBL/GenBank/DDBJ whole genome shotgun (WGS) entry which is preliminary data.</text>
</comment>
<proteinExistence type="predicted"/>
<keyword evidence="2" id="KW-1185">Reference proteome</keyword>
<sequence>MQLTPDFKLRIAVRLLEGLASKW</sequence>
<accession>A0A9P0YSI0</accession>
<evidence type="ECO:0000313" key="2">
    <source>
        <dbReference type="Proteomes" id="UP001152484"/>
    </source>
</evidence>
<dbReference type="Proteomes" id="UP001152484">
    <property type="component" value="Unassembled WGS sequence"/>
</dbReference>
<reference evidence="1" key="1">
    <citation type="submission" date="2022-07" db="EMBL/GenBank/DDBJ databases">
        <authorList>
            <person name="Macas J."/>
            <person name="Novak P."/>
            <person name="Neumann P."/>
        </authorList>
    </citation>
    <scope>NUCLEOTIDE SEQUENCE</scope>
</reference>
<dbReference type="AlphaFoldDB" id="A0A9P0YSI0"/>
<protein>
    <submittedName>
        <fullName evidence="1">Uncharacterized protein</fullName>
    </submittedName>
</protein>
<evidence type="ECO:0000313" key="1">
    <source>
        <dbReference type="EMBL" id="CAH9073692.1"/>
    </source>
</evidence>